<dbReference type="Pfam" id="PF03134">
    <property type="entry name" value="TB2_DP1_HVA22"/>
    <property type="match status" value="1"/>
</dbReference>
<organism evidence="3 4">
    <name type="scientific">Theileria parva</name>
    <name type="common">East coast fever infection agent</name>
    <dbReference type="NCBI Taxonomy" id="5875"/>
    <lineage>
        <taxon>Eukaryota</taxon>
        <taxon>Sar</taxon>
        <taxon>Alveolata</taxon>
        <taxon>Apicomplexa</taxon>
        <taxon>Aconoidasida</taxon>
        <taxon>Piroplasmida</taxon>
        <taxon>Theileriidae</taxon>
        <taxon>Theileria</taxon>
    </lineage>
</organism>
<dbReference type="EMBL" id="AAGK01000001">
    <property type="protein sequence ID" value="EAN33582.1"/>
    <property type="molecule type" value="Genomic_DNA"/>
</dbReference>
<evidence type="ECO:0008006" key="5">
    <source>
        <dbReference type="Google" id="ProtNLM"/>
    </source>
</evidence>
<name>Q4N8X6_THEPA</name>
<dbReference type="KEGG" id="tpv:TP01_0338"/>
<sequence>MFLLSNSLYRVLNLLLCQLYPAYKTFLFLYKSNNYYAASPNHPLTNSGNTTTDTTPHTAREGSEGAGNEQVKTDGRLGERELCREAVSKESNLKCVYTAHHLLYWAMYLTNSYFESLVPFMKRLPLYKEAKLVFFFWLGSDHFKGAGYLYHTYLQKLFLNVSDYLMNFFNTHLDNATKENFKQFMNTYRYQT</sequence>
<reference evidence="3 4" key="1">
    <citation type="journal article" date="2005" name="Science">
        <title>Genome sequence of Theileria parva, a bovine pathogen that transforms lymphocytes.</title>
        <authorList>
            <person name="Gardner M.J."/>
            <person name="Bishop R."/>
            <person name="Shah T."/>
            <person name="de Villiers E.P."/>
            <person name="Carlton J.M."/>
            <person name="Hall N."/>
            <person name="Ren Q."/>
            <person name="Paulsen I.T."/>
            <person name="Pain A."/>
            <person name="Berriman M."/>
            <person name="Wilson R.J.M."/>
            <person name="Sato S."/>
            <person name="Ralph S.A."/>
            <person name="Mann D.J."/>
            <person name="Xiong Z."/>
            <person name="Shallom S.J."/>
            <person name="Weidman J."/>
            <person name="Jiang L."/>
            <person name="Lynn J."/>
            <person name="Weaver B."/>
            <person name="Shoaibi A."/>
            <person name="Domingo A.R."/>
            <person name="Wasawo D."/>
            <person name="Crabtree J."/>
            <person name="Wortman J.R."/>
            <person name="Haas B."/>
            <person name="Angiuoli S.V."/>
            <person name="Creasy T.H."/>
            <person name="Lu C."/>
            <person name="Suh B."/>
            <person name="Silva J.C."/>
            <person name="Utterback T.R."/>
            <person name="Feldblyum T.V."/>
            <person name="Pertea M."/>
            <person name="Allen J."/>
            <person name="Nierman W.C."/>
            <person name="Taracha E.L.N."/>
            <person name="Salzberg S.L."/>
            <person name="White O.R."/>
            <person name="Fitzhugh H.A."/>
            <person name="Morzaria S."/>
            <person name="Venter J.C."/>
            <person name="Fraser C.M."/>
            <person name="Nene V."/>
        </authorList>
    </citation>
    <scope>NUCLEOTIDE SEQUENCE [LARGE SCALE GENOMIC DNA]</scope>
    <source>
        <strain evidence="3 4">Muguga</strain>
    </source>
</reference>
<comment type="similarity">
    <text evidence="1">Belongs to the DP1 family.</text>
</comment>
<dbReference type="GO" id="GO:0016020">
    <property type="term" value="C:membrane"/>
    <property type="evidence" value="ECO:0007669"/>
    <property type="project" value="UniProtKB-SubCell"/>
</dbReference>
<evidence type="ECO:0000256" key="1">
    <source>
        <dbReference type="RuleBase" id="RU362006"/>
    </source>
</evidence>
<feature type="compositionally biased region" description="Low complexity" evidence="2">
    <location>
        <begin position="45"/>
        <end position="57"/>
    </location>
</feature>
<comment type="subcellular location">
    <subcellularLocation>
        <location evidence="1">Membrane</location>
        <topology evidence="1">Multi-pass membrane protein</topology>
    </subcellularLocation>
</comment>
<gene>
    <name evidence="3" type="ordered locus">TP01_0338</name>
</gene>
<dbReference type="STRING" id="5875.Q4N8X6"/>
<comment type="caution">
    <text evidence="3">The sequence shown here is derived from an EMBL/GenBank/DDBJ whole genome shotgun (WGS) entry which is preliminary data.</text>
</comment>
<dbReference type="AlphaFoldDB" id="Q4N8X6"/>
<dbReference type="PANTHER" id="PTHR12300">
    <property type="entry name" value="HVA22-LIKE PROTEINS"/>
    <property type="match status" value="1"/>
</dbReference>
<dbReference type="InParanoid" id="Q4N8X6"/>
<dbReference type="Proteomes" id="UP000001949">
    <property type="component" value="Unassembled WGS sequence"/>
</dbReference>
<dbReference type="GeneID" id="3502948"/>
<proteinExistence type="inferred from homology"/>
<dbReference type="PANTHER" id="PTHR12300:SF117">
    <property type="entry name" value="LP05237P-RELATED"/>
    <property type="match status" value="1"/>
</dbReference>
<dbReference type="VEuPathDB" id="PiroplasmaDB:TpMuguga_01g00338"/>
<dbReference type="InterPro" id="IPR004345">
    <property type="entry name" value="TB2_DP1_HVA22"/>
</dbReference>
<accession>Q4N8X6</accession>
<evidence type="ECO:0000313" key="4">
    <source>
        <dbReference type="Proteomes" id="UP000001949"/>
    </source>
</evidence>
<dbReference type="eggNOG" id="KOG1726">
    <property type="taxonomic scope" value="Eukaryota"/>
</dbReference>
<keyword evidence="4" id="KW-1185">Reference proteome</keyword>
<evidence type="ECO:0000313" key="3">
    <source>
        <dbReference type="EMBL" id="EAN33582.1"/>
    </source>
</evidence>
<protein>
    <recommendedName>
        <fullName evidence="5">HVA22-like protein</fullName>
    </recommendedName>
</protein>
<dbReference type="RefSeq" id="XP_765865.1">
    <property type="nucleotide sequence ID" value="XM_760772.1"/>
</dbReference>
<evidence type="ECO:0000256" key="2">
    <source>
        <dbReference type="SAM" id="MobiDB-lite"/>
    </source>
</evidence>
<feature type="region of interest" description="Disordered" evidence="2">
    <location>
        <begin position="41"/>
        <end position="71"/>
    </location>
</feature>